<reference evidence="9" key="3">
    <citation type="submission" date="2012-09" db="EMBL/GenBank/DDBJ databases">
        <authorList>
            <consortium name="VectorBase"/>
        </authorList>
    </citation>
    <scope>NUCLEOTIDE SEQUENCE</scope>
    <source>
        <strain evidence="9">Liverpool</strain>
    </source>
</reference>
<dbReference type="PANTHER" id="PTHR43053">
    <property type="entry name" value="GLYCOSIDASE FAMILY 31"/>
    <property type="match status" value="1"/>
</dbReference>
<dbReference type="KEGG" id="aag:5572031"/>
<evidence type="ECO:0000313" key="10">
    <source>
        <dbReference type="Proteomes" id="UP000682892"/>
    </source>
</evidence>
<dbReference type="Pfam" id="PF21365">
    <property type="entry name" value="Glyco_hydro_31_3rd"/>
    <property type="match status" value="1"/>
</dbReference>
<gene>
    <name evidence="9" type="ORF">AaeL_AAEL000223</name>
</gene>
<dbReference type="OMA" id="AFFTWVH"/>
<feature type="domain" description="Glycosyl hydrolase family 31 C-terminal" evidence="8">
    <location>
        <begin position="555"/>
        <end position="639"/>
    </location>
</feature>
<evidence type="ECO:0000256" key="2">
    <source>
        <dbReference type="ARBA" id="ARBA00022729"/>
    </source>
</evidence>
<reference evidence="9" key="2">
    <citation type="journal article" date="2007" name="Science">
        <title>Genome sequence of Aedes aegypti, a major arbovirus vector.</title>
        <authorList>
            <person name="Nene V."/>
            <person name="Wortman J.R."/>
            <person name="Lawson D."/>
            <person name="Haas B."/>
            <person name="Kodira C."/>
            <person name="Tu Z.J."/>
            <person name="Loftus B."/>
            <person name="Xi Z."/>
            <person name="Megy K."/>
            <person name="Grabherr M."/>
            <person name="Ren Q."/>
            <person name="Zdobnov E.M."/>
            <person name="Lobo N.F."/>
            <person name="Campbell K.S."/>
            <person name="Brown S.E."/>
            <person name="Bonaldo M.F."/>
            <person name="Zhu J."/>
            <person name="Sinkins S.P."/>
            <person name="Hogenkamp D.G."/>
            <person name="Amedeo P."/>
            <person name="Arensburger P."/>
            <person name="Atkinson P.W."/>
            <person name="Bidwell S."/>
            <person name="Biedler J."/>
            <person name="Birney E."/>
            <person name="Bruggner R.V."/>
            <person name="Costas J."/>
            <person name="Coy M.R."/>
            <person name="Crabtree J."/>
            <person name="Crawford M."/>
            <person name="Debruyn B."/>
            <person name="Decaprio D."/>
            <person name="Eiglmeier K."/>
            <person name="Eisenstadt E."/>
            <person name="El-Dorry H."/>
            <person name="Gelbart W.M."/>
            <person name="Gomes S.L."/>
            <person name="Hammond M."/>
            <person name="Hannick L.I."/>
            <person name="Hogan J.R."/>
            <person name="Holmes M.H."/>
            <person name="Jaffe D."/>
            <person name="Johnston J.S."/>
            <person name="Kennedy R.C."/>
            <person name="Koo H."/>
            <person name="Kravitz S."/>
            <person name="Kriventseva E.V."/>
            <person name="Kulp D."/>
            <person name="Labutti K."/>
            <person name="Lee E."/>
            <person name="Li S."/>
            <person name="Lovin D.D."/>
            <person name="Mao C."/>
            <person name="Mauceli E."/>
            <person name="Menck C.F."/>
            <person name="Miller J.R."/>
            <person name="Montgomery P."/>
            <person name="Mori A."/>
            <person name="Nascimento A.L."/>
            <person name="Naveira H.F."/>
            <person name="Nusbaum C."/>
            <person name="O'leary S."/>
            <person name="Orvis J."/>
            <person name="Pertea M."/>
            <person name="Quesneville H."/>
            <person name="Reidenbach K.R."/>
            <person name="Rogers Y.H."/>
            <person name="Roth C.W."/>
            <person name="Schneider J.R."/>
            <person name="Schatz M."/>
            <person name="Shumway M."/>
            <person name="Stanke M."/>
            <person name="Stinson E.O."/>
            <person name="Tubio J.M."/>
            <person name="Vanzee J.P."/>
            <person name="Verjovski-Almeida S."/>
            <person name="Werner D."/>
            <person name="White O."/>
            <person name="Wyder S."/>
            <person name="Zeng Q."/>
            <person name="Zhao Q."/>
            <person name="Zhao Y."/>
            <person name="Hill C.A."/>
            <person name="Raikhel A.S."/>
            <person name="Soares M.B."/>
            <person name="Knudson D.L."/>
            <person name="Lee N.H."/>
            <person name="Galagan J."/>
            <person name="Salzberg S.L."/>
            <person name="Paulsen I.T."/>
            <person name="Dimopoulos G."/>
            <person name="Collins F.H."/>
            <person name="Birren B."/>
            <person name="Fraser-Liggett C.M."/>
            <person name="Severson D.W."/>
        </authorList>
    </citation>
    <scope>NUCLEOTIDE SEQUENCE [LARGE SCALE GENOMIC DNA]</scope>
    <source>
        <strain evidence="9">Liverpool</strain>
    </source>
</reference>
<dbReference type="InterPro" id="IPR017853">
    <property type="entry name" value="GH"/>
</dbReference>
<dbReference type="EMBL" id="CH477189">
    <property type="protein sequence ID" value="EAT48754.1"/>
    <property type="molecule type" value="Genomic_DNA"/>
</dbReference>
<keyword evidence="2 6" id="KW-0732">Signal</keyword>
<evidence type="ECO:0000256" key="1">
    <source>
        <dbReference type="ARBA" id="ARBA00007806"/>
    </source>
</evidence>
<accession>A0A1S4EVB1</accession>
<comment type="similarity">
    <text evidence="1 5">Belongs to the glycosyl hydrolase 31 family.</text>
</comment>
<evidence type="ECO:0000259" key="7">
    <source>
        <dbReference type="Pfam" id="PF01055"/>
    </source>
</evidence>
<dbReference type="InterPro" id="IPR050985">
    <property type="entry name" value="Alpha-glycosidase_related"/>
</dbReference>
<feature type="signal peptide" evidence="6">
    <location>
        <begin position="1"/>
        <end position="18"/>
    </location>
</feature>
<dbReference type="Pfam" id="PF01055">
    <property type="entry name" value="Glyco_hydro_31_2nd"/>
    <property type="match status" value="1"/>
</dbReference>
<reference evidence="9" key="1">
    <citation type="submission" date="2005-10" db="EMBL/GenBank/DDBJ databases">
        <authorList>
            <person name="Loftus B.J."/>
            <person name="Nene V.M."/>
            <person name="Hannick L.I."/>
            <person name="Bidwell S."/>
            <person name="Haas B."/>
            <person name="Amedeo P."/>
            <person name="Orvis J."/>
            <person name="Wortman J.R."/>
            <person name="White O.R."/>
            <person name="Salzberg S."/>
            <person name="Shumway M."/>
            <person name="Koo H."/>
            <person name="Zhao Y."/>
            <person name="Holmes M."/>
            <person name="Miller J."/>
            <person name="Schatz M."/>
            <person name="Pop M."/>
            <person name="Pai G."/>
            <person name="Utterback T."/>
            <person name="Rogers Y.-H."/>
            <person name="Kravitz S."/>
            <person name="Fraser C.M."/>
        </authorList>
    </citation>
    <scope>NUCLEOTIDE SEQUENCE</scope>
    <source>
        <strain evidence="9">Liverpool</strain>
    </source>
</reference>
<dbReference type="Gene3D" id="2.60.40.1180">
    <property type="entry name" value="Golgi alpha-mannosidase II"/>
    <property type="match status" value="1"/>
</dbReference>
<keyword evidence="3 5" id="KW-0378">Hydrolase</keyword>
<evidence type="ECO:0000256" key="4">
    <source>
        <dbReference type="ARBA" id="ARBA00023295"/>
    </source>
</evidence>
<dbReference type="OrthoDB" id="10070917at2759"/>
<dbReference type="InterPro" id="IPR048395">
    <property type="entry name" value="Glyco_hydro_31_C"/>
</dbReference>
<dbReference type="PANTHER" id="PTHR43053:SF4">
    <property type="entry name" value="MYOGENESIS-REGULATING GLYCOSIDASE"/>
    <property type="match status" value="1"/>
</dbReference>
<dbReference type="InterPro" id="IPR013780">
    <property type="entry name" value="Glyco_hydro_b"/>
</dbReference>
<proteinExistence type="inferred from homology"/>
<evidence type="ECO:0000256" key="3">
    <source>
        <dbReference type="ARBA" id="ARBA00022801"/>
    </source>
</evidence>
<dbReference type="Gene3D" id="3.20.20.80">
    <property type="entry name" value="Glycosidases"/>
    <property type="match status" value="1"/>
</dbReference>
<evidence type="ECO:0000256" key="5">
    <source>
        <dbReference type="RuleBase" id="RU361185"/>
    </source>
</evidence>
<dbReference type="HOGENOM" id="CLU_008294_0_0_1"/>
<evidence type="ECO:0000313" key="9">
    <source>
        <dbReference type="EMBL" id="EAT48754.1"/>
    </source>
</evidence>
<feature type="domain" description="Glycoside hydrolase family 31 TIM barrel" evidence="7">
    <location>
        <begin position="279"/>
        <end position="543"/>
    </location>
</feature>
<dbReference type="InterPro" id="IPR000322">
    <property type="entry name" value="Glyco_hydro_31_TIM"/>
</dbReference>
<dbReference type="GO" id="GO:0004553">
    <property type="term" value="F:hydrolase activity, hydrolyzing O-glycosyl compounds"/>
    <property type="evidence" value="ECO:0007669"/>
    <property type="project" value="InterPro"/>
</dbReference>
<evidence type="ECO:0000259" key="8">
    <source>
        <dbReference type="Pfam" id="PF21365"/>
    </source>
</evidence>
<evidence type="ECO:0000256" key="6">
    <source>
        <dbReference type="SAM" id="SignalP"/>
    </source>
</evidence>
<dbReference type="CDD" id="cd06592">
    <property type="entry name" value="GH31_NET37"/>
    <property type="match status" value="1"/>
</dbReference>
<feature type="chain" id="PRO_5036489437" evidence="6">
    <location>
        <begin position="19"/>
        <end position="643"/>
    </location>
</feature>
<dbReference type="AlphaFoldDB" id="A0A1S4EVB1"/>
<dbReference type="Proteomes" id="UP000682892">
    <property type="component" value="Chromosome 1"/>
</dbReference>
<dbReference type="GO" id="GO:0005975">
    <property type="term" value="P:carbohydrate metabolic process"/>
    <property type="evidence" value="ECO:0007669"/>
    <property type="project" value="InterPro"/>
</dbReference>
<keyword evidence="4 5" id="KW-0326">Glycosidase</keyword>
<dbReference type="SUPFAM" id="SSF51011">
    <property type="entry name" value="Glycosyl hydrolase domain"/>
    <property type="match status" value="1"/>
</dbReference>
<sequence>MFRILIIFLPFITTVVLASNYTLSFRSSNVVANLDTTTRKLIVERNGKPVQTILMNHDIESDAAFGLLDNGFKLLNADREVTEFTIDWDGEDFSLFTVARRSRHHSRIVVDCLKLGVDVNWFGGPMQALQYWPVQKQKFNEYSYINKADDSCCIAERYWLNSLGSFVFVDEDAPLFIDQNYGQPGYLCLEAKKSLPFDIYDDTYSFVYQIGIGRDARGAHMGAIQKILGRPSGHPAEAMVKYPIWSSWARFKKEINDSVLYVYANDIYKYGWSNGQIEIDDDWEMCYGSLQPDSLKFPRMRHTVGVLKAKGFPRITLWVHPFINRDCEAVYSEALRNDYLVRNHDGQTEAQWWNSEPDGSVHLDFTKSEVAEWFTERLKSIQTEFGVNGFKFDGGEPNYMPADPVLNGPRSKHPFLITDGYLRTVAKFENLAEVRSARRTQDLPIFVRMNDKSSAWGWSNGLQTLIPTLLMMNMVGYPFVLPDMVGGNGYFNQYPSKEMFIRWLQATVFMPSIQFSYVPWEYDEETVRISKKMTDLHEKITPKIMERFKLAVSDGHPVNPPIWWVSPDDFEAQKVFDQFMLGEDIIAAPVVQNNVRARDIYLPKGEWVDGNIATVYVGPRWIRNYTVPLNILPYFVRKGVKIH</sequence>
<organism evidence="9 10">
    <name type="scientific">Aedes aegypti</name>
    <name type="common">Yellowfever mosquito</name>
    <name type="synonym">Culex aegypti</name>
    <dbReference type="NCBI Taxonomy" id="7159"/>
    <lineage>
        <taxon>Eukaryota</taxon>
        <taxon>Metazoa</taxon>
        <taxon>Ecdysozoa</taxon>
        <taxon>Arthropoda</taxon>
        <taxon>Hexapoda</taxon>
        <taxon>Insecta</taxon>
        <taxon>Pterygota</taxon>
        <taxon>Neoptera</taxon>
        <taxon>Endopterygota</taxon>
        <taxon>Diptera</taxon>
        <taxon>Nematocera</taxon>
        <taxon>Culicoidea</taxon>
        <taxon>Culicidae</taxon>
        <taxon>Culicinae</taxon>
        <taxon>Aedini</taxon>
        <taxon>Aedes</taxon>
        <taxon>Stegomyia</taxon>
    </lineage>
</organism>
<protein>
    <submittedName>
        <fullName evidence="9">AAEL000223-PA</fullName>
    </submittedName>
</protein>
<dbReference type="SUPFAM" id="SSF51445">
    <property type="entry name" value="(Trans)glycosidases"/>
    <property type="match status" value="1"/>
</dbReference>
<name>A0A1S4EVB1_AEDAE</name>